<dbReference type="EC" id="3.6.1.15" evidence="4"/>
<dbReference type="InterPro" id="IPR027417">
    <property type="entry name" value="P-loop_NTPase"/>
</dbReference>
<sequence length="488" mass="56276">MKQNLKLVIHENDAKSAFRSLCKWIIAIVSYDKIYKIVQPKKENLKQAEQVLFEKTKALELKKSELDKIILKLDILNQRLDKKQAELKELESKIHVTKLKLARSEKLIKGLSSEKIRWTGQVQDLTTLANNIIGDVLVSSAIIGYLGPFTNHYRQLCVSKWTKACRQKFLPVSKSFSLIKTLGDAVKMQEWKSHGLPVDNFSIENGIISVNANRWPLMIDPQSQANKWIKNMEKSNQLETIKQNEKNFLRNIENCVQFGKPLLIEDLGEEIDPQLEPVLLKAVFKHNSTDCIKVGDMIIEYSKDFRLYLTTRLRNPVYSPETSVKVKLINFVITQSGLEDQLLGIVTSKEKPELESIKNELIVQSAENKQQAKLIEDKILHVLSTAQGDLLEDETAVQILSKSKELAQELEEKQQKAEETELEIDKTRNNYKKVAVHSSVLFFTISELANIDHMYHFSLNWFINLYINKNNFSNWPKQPEKIETKINF</sequence>
<dbReference type="InterPro" id="IPR035706">
    <property type="entry name" value="AAA_9"/>
</dbReference>
<organism evidence="4 5">
    <name type="scientific">Brachionus plicatilis</name>
    <name type="common">Marine rotifer</name>
    <name type="synonym">Brachionus muelleri</name>
    <dbReference type="NCBI Taxonomy" id="10195"/>
    <lineage>
        <taxon>Eukaryota</taxon>
        <taxon>Metazoa</taxon>
        <taxon>Spiralia</taxon>
        <taxon>Gnathifera</taxon>
        <taxon>Rotifera</taxon>
        <taxon>Eurotatoria</taxon>
        <taxon>Monogononta</taxon>
        <taxon>Pseudotrocha</taxon>
        <taxon>Ploima</taxon>
        <taxon>Brachionidae</taxon>
        <taxon>Brachionus</taxon>
    </lineage>
</organism>
<dbReference type="OrthoDB" id="447173at2759"/>
<dbReference type="GO" id="GO:0017111">
    <property type="term" value="F:ribonucleoside triphosphate phosphatase activity"/>
    <property type="evidence" value="ECO:0007669"/>
    <property type="project" value="UniProtKB-EC"/>
</dbReference>
<comment type="caution">
    <text evidence="4">The sequence shown here is derived from an EMBL/GenBank/DDBJ whole genome shotgun (WGS) entry which is preliminary data.</text>
</comment>
<dbReference type="GO" id="GO:0030286">
    <property type="term" value="C:dynein complex"/>
    <property type="evidence" value="ECO:0007669"/>
    <property type="project" value="InterPro"/>
</dbReference>
<dbReference type="InterPro" id="IPR026983">
    <property type="entry name" value="DHC"/>
</dbReference>
<evidence type="ECO:0000313" key="5">
    <source>
        <dbReference type="Proteomes" id="UP000276133"/>
    </source>
</evidence>
<dbReference type="PANTHER" id="PTHR22878:SF72">
    <property type="entry name" value="DYNEIN HEAVY CHAIN 3, AXONEMAL"/>
    <property type="match status" value="1"/>
</dbReference>
<accession>A0A3M7RHG4</accession>
<dbReference type="Pfam" id="PF12777">
    <property type="entry name" value="MT"/>
    <property type="match status" value="1"/>
</dbReference>
<dbReference type="Gene3D" id="6.10.140.1060">
    <property type="match status" value="1"/>
</dbReference>
<evidence type="ECO:0000313" key="4">
    <source>
        <dbReference type="EMBL" id="RNA22874.1"/>
    </source>
</evidence>
<dbReference type="PANTHER" id="PTHR22878">
    <property type="entry name" value="DYNEIN HEAVY CHAIN 6, AXONEMAL-LIKE-RELATED"/>
    <property type="match status" value="1"/>
</dbReference>
<dbReference type="AlphaFoldDB" id="A0A3M7RHG4"/>
<dbReference type="GO" id="GO:0007018">
    <property type="term" value="P:microtubule-based movement"/>
    <property type="evidence" value="ECO:0007669"/>
    <property type="project" value="InterPro"/>
</dbReference>
<dbReference type="Gene3D" id="3.40.50.300">
    <property type="entry name" value="P-loop containing nucleotide triphosphate hydrolases"/>
    <property type="match status" value="1"/>
</dbReference>
<feature type="coiled-coil region" evidence="1">
    <location>
        <begin position="59"/>
        <end position="107"/>
    </location>
</feature>
<dbReference type="SUPFAM" id="SSF57997">
    <property type="entry name" value="Tropomyosin"/>
    <property type="match status" value="1"/>
</dbReference>
<dbReference type="FunFam" id="3.40.50.300:FF:001145">
    <property type="entry name" value="Putative dynein heavy chain"/>
    <property type="match status" value="1"/>
</dbReference>
<dbReference type="STRING" id="10195.A0A3M7RHG4"/>
<dbReference type="Pfam" id="PF12781">
    <property type="entry name" value="AAA_9"/>
    <property type="match status" value="1"/>
</dbReference>
<dbReference type="EMBL" id="REGN01003386">
    <property type="protein sequence ID" value="RNA22874.1"/>
    <property type="molecule type" value="Genomic_DNA"/>
</dbReference>
<evidence type="ECO:0000256" key="1">
    <source>
        <dbReference type="SAM" id="Coils"/>
    </source>
</evidence>
<evidence type="ECO:0000259" key="2">
    <source>
        <dbReference type="Pfam" id="PF12777"/>
    </source>
</evidence>
<dbReference type="Proteomes" id="UP000276133">
    <property type="component" value="Unassembled WGS sequence"/>
</dbReference>
<dbReference type="GO" id="GO:0051959">
    <property type="term" value="F:dynein light intermediate chain binding"/>
    <property type="evidence" value="ECO:0007669"/>
    <property type="project" value="InterPro"/>
</dbReference>
<keyword evidence="5" id="KW-1185">Reference proteome</keyword>
<feature type="coiled-coil region" evidence="1">
    <location>
        <begin position="396"/>
        <end position="430"/>
    </location>
</feature>
<dbReference type="InterPro" id="IPR024743">
    <property type="entry name" value="Dynein_HC_stalk"/>
</dbReference>
<keyword evidence="1" id="KW-0175">Coiled coil</keyword>
<gene>
    <name evidence="4" type="ORF">BpHYR1_019288</name>
</gene>
<evidence type="ECO:0000259" key="3">
    <source>
        <dbReference type="Pfam" id="PF12781"/>
    </source>
</evidence>
<dbReference type="Gene3D" id="1.10.8.1220">
    <property type="match status" value="1"/>
</dbReference>
<keyword evidence="4" id="KW-0378">Hydrolase</keyword>
<feature type="domain" description="Dynein heavy chain ATP-binding dynein motor region" evidence="3">
    <location>
        <begin position="189"/>
        <end position="409"/>
    </location>
</feature>
<protein>
    <submittedName>
        <fullName evidence="4">Dynein heavy chain axonemal-like</fullName>
        <ecNumber evidence="4">3.6.1.15</ecNumber>
    </submittedName>
</protein>
<dbReference type="Gene3D" id="1.20.920.20">
    <property type="match status" value="1"/>
</dbReference>
<name>A0A3M7RHG4_BRAPC</name>
<proteinExistence type="predicted"/>
<feature type="domain" description="Dynein heavy chain coiled coil stalk" evidence="2">
    <location>
        <begin position="17"/>
        <end position="160"/>
    </location>
</feature>
<dbReference type="GO" id="GO:0045505">
    <property type="term" value="F:dynein intermediate chain binding"/>
    <property type="evidence" value="ECO:0007669"/>
    <property type="project" value="InterPro"/>
</dbReference>
<reference evidence="4 5" key="1">
    <citation type="journal article" date="2018" name="Sci. Rep.">
        <title>Genomic signatures of local adaptation to the degree of environmental predictability in rotifers.</title>
        <authorList>
            <person name="Franch-Gras L."/>
            <person name="Hahn C."/>
            <person name="Garcia-Roger E.M."/>
            <person name="Carmona M.J."/>
            <person name="Serra M."/>
            <person name="Gomez A."/>
        </authorList>
    </citation>
    <scope>NUCLEOTIDE SEQUENCE [LARGE SCALE GENOMIC DNA]</scope>
    <source>
        <strain evidence="4">HYR1</strain>
    </source>
</reference>